<evidence type="ECO:0000313" key="1">
    <source>
        <dbReference type="EMBL" id="ODA12779.1"/>
    </source>
</evidence>
<keyword evidence="2" id="KW-1185">Reference proteome</keyword>
<evidence type="ECO:0000313" key="2">
    <source>
        <dbReference type="Proteomes" id="UP000186553"/>
    </source>
</evidence>
<sequence>MDVEHTRDATLLHAVHKILRKEWDPLGIKRNPTMRDEYDDYLPNIFKLIRQNSSETEIFEYLWWIEHKVLEKEGNKSHTLRVANLLKQLQKM</sequence>
<dbReference type="Proteomes" id="UP000186553">
    <property type="component" value="Unassembled WGS sequence"/>
</dbReference>
<name>A0A1C3CVX1_9GAMM</name>
<comment type="caution">
    <text evidence="1">The sequence shown here is derived from an EMBL/GenBank/DDBJ whole genome shotgun (WGS) entry which is preliminary data.</text>
</comment>
<organism evidence="1 2">
    <name type="scientific">Acinetobacter celticus</name>
    <dbReference type="NCBI Taxonomy" id="1891224"/>
    <lineage>
        <taxon>Bacteria</taxon>
        <taxon>Pseudomonadati</taxon>
        <taxon>Pseudomonadota</taxon>
        <taxon>Gammaproteobacteria</taxon>
        <taxon>Moraxellales</taxon>
        <taxon>Moraxellaceae</taxon>
        <taxon>Acinetobacter</taxon>
    </lineage>
</organism>
<protein>
    <submittedName>
        <fullName evidence="1">Uncharacterized protein</fullName>
    </submittedName>
</protein>
<reference evidence="1 2" key="1">
    <citation type="submission" date="2016-07" db="EMBL/GenBank/DDBJ databases">
        <title>Acinetobacter sp. ANC 4603.</title>
        <authorList>
            <person name="Radolfova-Krizova L."/>
            <person name="Nemec A."/>
        </authorList>
    </citation>
    <scope>NUCLEOTIDE SEQUENCE [LARGE SCALE GENOMIC DNA]</scope>
    <source>
        <strain evidence="1 2">ANC 4603</strain>
    </source>
</reference>
<dbReference type="OrthoDB" id="773332at2"/>
<dbReference type="RefSeq" id="WP_068888276.1">
    <property type="nucleotide sequence ID" value="NZ_CBCRUU010000004.1"/>
</dbReference>
<gene>
    <name evidence="1" type="ORF">BBP83_09515</name>
</gene>
<dbReference type="AlphaFoldDB" id="A0A1C3CVX1"/>
<accession>A0A1C3CVX1</accession>
<dbReference type="EMBL" id="MBDL01000010">
    <property type="protein sequence ID" value="ODA12779.1"/>
    <property type="molecule type" value="Genomic_DNA"/>
</dbReference>
<proteinExistence type="predicted"/>